<accession>A0ABR3SH17</accession>
<protein>
    <recommendedName>
        <fullName evidence="4">Haloacid dehalogenase</fullName>
    </recommendedName>
</protein>
<dbReference type="Gene3D" id="3.40.50.1000">
    <property type="entry name" value="HAD superfamily/HAD-like"/>
    <property type="match status" value="1"/>
</dbReference>
<dbReference type="Proteomes" id="UP001521116">
    <property type="component" value="Unassembled WGS sequence"/>
</dbReference>
<dbReference type="Gene3D" id="1.10.150.750">
    <property type="match status" value="1"/>
</dbReference>
<dbReference type="InterPro" id="IPR036412">
    <property type="entry name" value="HAD-like_sf"/>
</dbReference>
<gene>
    <name evidence="2" type="ORF">SLS56_010025</name>
</gene>
<evidence type="ECO:0000256" key="1">
    <source>
        <dbReference type="ARBA" id="ARBA00022801"/>
    </source>
</evidence>
<dbReference type="InterPro" id="IPR051540">
    <property type="entry name" value="S-2-haloacid_dehalogenase"/>
</dbReference>
<dbReference type="PANTHER" id="PTHR43316:SF9">
    <property type="entry name" value="ACID DEHALOGENASE, PUTATIVE (AFU_ORTHOLOGUE AFUA_6G14460)-RELATED"/>
    <property type="match status" value="1"/>
</dbReference>
<comment type="caution">
    <text evidence="2">The sequence shown here is derived from an EMBL/GenBank/DDBJ whole genome shotgun (WGS) entry which is preliminary data.</text>
</comment>
<keyword evidence="3" id="KW-1185">Reference proteome</keyword>
<proteinExistence type="predicted"/>
<sequence length="264" mass="29651">MRPPLASRFLSTLQMPSRTIKSHSCLTFDCYGTLVDWEGGIYKGLAPLTRKLPPSHQLYNDRLGTLRSFIKHESRVQSLNPTAIYSTVLGSAYGDFSVKLGLGEPTAEEKARFGVSVGEWPVFPDTVEALRRLQKHFKLVILSNVDWDSFRKTLAGPLAGVDFDAVYVAEDIGSYKPDLRNFRYLVDRCRQDLGVEQDGIIHTAQSLFHDLAPAKEIGLAGAWIERGEEVDSVMGGDLRDFEGKVDISWRFRNMREMADFVDSS</sequence>
<dbReference type="Pfam" id="PF00702">
    <property type="entry name" value="Hydrolase"/>
    <property type="match status" value="1"/>
</dbReference>
<name>A0ABR3SH17_9PEZI</name>
<keyword evidence="1" id="KW-0378">Hydrolase</keyword>
<reference evidence="2 3" key="1">
    <citation type="submission" date="2024-02" db="EMBL/GenBank/DDBJ databases">
        <title>De novo assembly and annotation of 12 fungi associated with fruit tree decline syndrome in Ontario, Canada.</title>
        <authorList>
            <person name="Sulman M."/>
            <person name="Ellouze W."/>
            <person name="Ilyukhin E."/>
        </authorList>
    </citation>
    <scope>NUCLEOTIDE SEQUENCE [LARGE SCALE GENOMIC DNA]</scope>
    <source>
        <strain evidence="2 3">M1-105</strain>
    </source>
</reference>
<evidence type="ECO:0000313" key="2">
    <source>
        <dbReference type="EMBL" id="KAL1619693.1"/>
    </source>
</evidence>
<evidence type="ECO:0000313" key="3">
    <source>
        <dbReference type="Proteomes" id="UP001521116"/>
    </source>
</evidence>
<evidence type="ECO:0008006" key="4">
    <source>
        <dbReference type="Google" id="ProtNLM"/>
    </source>
</evidence>
<dbReference type="SUPFAM" id="SSF56784">
    <property type="entry name" value="HAD-like"/>
    <property type="match status" value="1"/>
</dbReference>
<dbReference type="PANTHER" id="PTHR43316">
    <property type="entry name" value="HYDROLASE, HALOACID DELAHOGENASE-RELATED"/>
    <property type="match status" value="1"/>
</dbReference>
<dbReference type="InterPro" id="IPR023214">
    <property type="entry name" value="HAD_sf"/>
</dbReference>
<organism evidence="2 3">
    <name type="scientific">Neofusicoccum ribis</name>
    <dbReference type="NCBI Taxonomy" id="45134"/>
    <lineage>
        <taxon>Eukaryota</taxon>
        <taxon>Fungi</taxon>
        <taxon>Dikarya</taxon>
        <taxon>Ascomycota</taxon>
        <taxon>Pezizomycotina</taxon>
        <taxon>Dothideomycetes</taxon>
        <taxon>Dothideomycetes incertae sedis</taxon>
        <taxon>Botryosphaeriales</taxon>
        <taxon>Botryosphaeriaceae</taxon>
        <taxon>Neofusicoccum</taxon>
    </lineage>
</organism>
<dbReference type="EMBL" id="JAJVDC020000184">
    <property type="protein sequence ID" value="KAL1619693.1"/>
    <property type="molecule type" value="Genomic_DNA"/>
</dbReference>